<dbReference type="PRINTS" id="PR00032">
    <property type="entry name" value="HTHARAC"/>
</dbReference>
<dbReference type="Gene3D" id="1.10.10.60">
    <property type="entry name" value="Homeodomain-like"/>
    <property type="match status" value="2"/>
</dbReference>
<dbReference type="InterPro" id="IPR009057">
    <property type="entry name" value="Homeodomain-like_sf"/>
</dbReference>
<name>A0ABX0QVM0_9GAMM</name>
<evidence type="ECO:0000256" key="3">
    <source>
        <dbReference type="ARBA" id="ARBA00023163"/>
    </source>
</evidence>
<sequence length="177" mass="20772">MTLRHAYLTDACAYLYELALMGKLMATLNPDQKMETARGKIMGAVIQDILPWIEANLSDESIRIRNVTERSGYGHWHFQRVFRKQTGINLATYIRIRRIVRAAFSVAFSEKEIIDIAIENGFSSQQNFSRTFKYYFKVSPTTFRKNCSGREGIFRTLTKDIQHEFDWLFFEKLNHQN</sequence>
<dbReference type="EMBL" id="VWXD01000003">
    <property type="protein sequence ID" value="NIF00376.1"/>
    <property type="molecule type" value="Genomic_DNA"/>
</dbReference>
<keyword evidence="2" id="KW-0238">DNA-binding</keyword>
<dbReference type="PROSITE" id="PS01124">
    <property type="entry name" value="HTH_ARAC_FAMILY_2"/>
    <property type="match status" value="1"/>
</dbReference>
<evidence type="ECO:0000256" key="2">
    <source>
        <dbReference type="ARBA" id="ARBA00023125"/>
    </source>
</evidence>
<keyword evidence="1" id="KW-0805">Transcription regulation</keyword>
<evidence type="ECO:0000313" key="6">
    <source>
        <dbReference type="Proteomes" id="UP000780690"/>
    </source>
</evidence>
<dbReference type="InterPro" id="IPR050959">
    <property type="entry name" value="MarA-like"/>
</dbReference>
<dbReference type="PANTHER" id="PTHR47504">
    <property type="entry name" value="RIGHT ORIGIN-BINDING PROTEIN"/>
    <property type="match status" value="1"/>
</dbReference>
<comment type="caution">
    <text evidence="5">The sequence shown here is derived from an EMBL/GenBank/DDBJ whole genome shotgun (WGS) entry which is preliminary data.</text>
</comment>
<reference evidence="5 6" key="1">
    <citation type="journal article" date="2019" name="bioRxiv">
        <title>Bacteria contribute to plant secondary compound degradation in a generalist herbivore system.</title>
        <authorList>
            <person name="Francoeur C.B."/>
            <person name="Khadempour L."/>
            <person name="Moreira-Soto R.D."/>
            <person name="Gotting K."/>
            <person name="Book A.J."/>
            <person name="Pinto-Tomas A.A."/>
            <person name="Keefover-Ring K."/>
            <person name="Currie C.R."/>
        </authorList>
    </citation>
    <scope>NUCLEOTIDE SEQUENCE [LARGE SCALE GENOMIC DNA]</scope>
    <source>
        <strain evidence="5 6">Acro-805</strain>
    </source>
</reference>
<keyword evidence="6" id="KW-1185">Reference proteome</keyword>
<proteinExistence type="predicted"/>
<dbReference type="InterPro" id="IPR018062">
    <property type="entry name" value="HTH_AraC-typ_CS"/>
</dbReference>
<organism evidence="5 6">
    <name type="scientific">Candidatus Pantoea formicae</name>
    <dbReference type="NCBI Taxonomy" id="2608355"/>
    <lineage>
        <taxon>Bacteria</taxon>
        <taxon>Pseudomonadati</taxon>
        <taxon>Pseudomonadota</taxon>
        <taxon>Gammaproteobacteria</taxon>
        <taxon>Enterobacterales</taxon>
        <taxon>Erwiniaceae</taxon>
        <taxon>Pantoea</taxon>
    </lineage>
</organism>
<dbReference type="PANTHER" id="PTHR47504:SF5">
    <property type="entry name" value="RIGHT ORIGIN-BINDING PROTEIN"/>
    <property type="match status" value="1"/>
</dbReference>
<dbReference type="PROSITE" id="PS00041">
    <property type="entry name" value="HTH_ARAC_FAMILY_1"/>
    <property type="match status" value="1"/>
</dbReference>
<keyword evidence="3" id="KW-0804">Transcription</keyword>
<evidence type="ECO:0000313" key="5">
    <source>
        <dbReference type="EMBL" id="NIF00376.1"/>
    </source>
</evidence>
<dbReference type="InterPro" id="IPR018060">
    <property type="entry name" value="HTH_AraC"/>
</dbReference>
<feature type="domain" description="HTH araC/xylS-type" evidence="4">
    <location>
        <begin position="47"/>
        <end position="146"/>
    </location>
</feature>
<dbReference type="SMART" id="SM00342">
    <property type="entry name" value="HTH_ARAC"/>
    <property type="match status" value="1"/>
</dbReference>
<dbReference type="InterPro" id="IPR020449">
    <property type="entry name" value="Tscrpt_reg_AraC-type_HTH"/>
</dbReference>
<dbReference type="SUPFAM" id="SSF46689">
    <property type="entry name" value="Homeodomain-like"/>
    <property type="match status" value="2"/>
</dbReference>
<evidence type="ECO:0000259" key="4">
    <source>
        <dbReference type="PROSITE" id="PS01124"/>
    </source>
</evidence>
<dbReference type="Pfam" id="PF12833">
    <property type="entry name" value="HTH_18"/>
    <property type="match status" value="1"/>
</dbReference>
<dbReference type="Proteomes" id="UP000780690">
    <property type="component" value="Unassembled WGS sequence"/>
</dbReference>
<accession>A0ABX0QVM0</accession>
<evidence type="ECO:0000256" key="1">
    <source>
        <dbReference type="ARBA" id="ARBA00023015"/>
    </source>
</evidence>
<gene>
    <name evidence="5" type="ORF">F3J38_09925</name>
</gene>
<protein>
    <submittedName>
        <fullName evidence="5">Helix-turn-helix domain-containing protein</fullName>
    </submittedName>
</protein>